<evidence type="ECO:0000256" key="6">
    <source>
        <dbReference type="SAM" id="Phobius"/>
    </source>
</evidence>
<name>A0A2D3UT79_9PEZI</name>
<protein>
    <recommendedName>
        <fullName evidence="9">Major facilitator superfamily (MFS) profile domain-containing protein</fullName>
    </recommendedName>
</protein>
<organism evidence="7 8">
    <name type="scientific">Ramularia collo-cygni</name>
    <dbReference type="NCBI Taxonomy" id="112498"/>
    <lineage>
        <taxon>Eukaryota</taxon>
        <taxon>Fungi</taxon>
        <taxon>Dikarya</taxon>
        <taxon>Ascomycota</taxon>
        <taxon>Pezizomycotina</taxon>
        <taxon>Dothideomycetes</taxon>
        <taxon>Dothideomycetidae</taxon>
        <taxon>Mycosphaerellales</taxon>
        <taxon>Mycosphaerellaceae</taxon>
        <taxon>Ramularia</taxon>
    </lineage>
</organism>
<keyword evidence="4 6" id="KW-0472">Membrane</keyword>
<dbReference type="GO" id="GO:0022857">
    <property type="term" value="F:transmembrane transporter activity"/>
    <property type="evidence" value="ECO:0007669"/>
    <property type="project" value="TreeGrafter"/>
</dbReference>
<dbReference type="PANTHER" id="PTHR23502:SF22">
    <property type="entry name" value="MAJOR FACILITATOR SUPERFAMILY (MFS) PROFILE DOMAIN-CONTAINING PROTEIN"/>
    <property type="match status" value="1"/>
</dbReference>
<dbReference type="InterPro" id="IPR036259">
    <property type="entry name" value="MFS_trans_sf"/>
</dbReference>
<keyword evidence="2 6" id="KW-0812">Transmembrane</keyword>
<dbReference type="SUPFAM" id="SSF103473">
    <property type="entry name" value="MFS general substrate transporter"/>
    <property type="match status" value="1"/>
</dbReference>
<evidence type="ECO:0000256" key="5">
    <source>
        <dbReference type="SAM" id="MobiDB-lite"/>
    </source>
</evidence>
<feature type="compositionally biased region" description="Basic and acidic residues" evidence="5">
    <location>
        <begin position="1"/>
        <end position="11"/>
    </location>
</feature>
<keyword evidence="8" id="KW-1185">Reference proteome</keyword>
<evidence type="ECO:0000256" key="1">
    <source>
        <dbReference type="ARBA" id="ARBA00004141"/>
    </source>
</evidence>
<dbReference type="STRING" id="112498.A0A2D3UT79"/>
<evidence type="ECO:0000313" key="8">
    <source>
        <dbReference type="Proteomes" id="UP000225277"/>
    </source>
</evidence>
<evidence type="ECO:0000256" key="4">
    <source>
        <dbReference type="ARBA" id="ARBA00023136"/>
    </source>
</evidence>
<evidence type="ECO:0000256" key="3">
    <source>
        <dbReference type="ARBA" id="ARBA00022989"/>
    </source>
</evidence>
<comment type="subcellular location">
    <subcellularLocation>
        <location evidence="1">Membrane</location>
        <topology evidence="1">Multi-pass membrane protein</topology>
    </subcellularLocation>
</comment>
<dbReference type="EMBL" id="FJUY01000009">
    <property type="protein sequence ID" value="CZT20662.1"/>
    <property type="molecule type" value="Genomic_DNA"/>
</dbReference>
<feature type="compositionally biased region" description="Polar residues" evidence="5">
    <location>
        <begin position="12"/>
        <end position="26"/>
    </location>
</feature>
<feature type="transmembrane region" description="Helical" evidence="6">
    <location>
        <begin position="88"/>
        <end position="106"/>
    </location>
</feature>
<dbReference type="Gene3D" id="1.20.1250.20">
    <property type="entry name" value="MFS general substrate transporter like domains"/>
    <property type="match status" value="1"/>
</dbReference>
<dbReference type="GO" id="GO:0005886">
    <property type="term" value="C:plasma membrane"/>
    <property type="evidence" value="ECO:0007669"/>
    <property type="project" value="TreeGrafter"/>
</dbReference>
<sequence length="168" mass="17860">MNDEKTTKDIKASNTPTSTEQTTKTNIRLEPQPSTDPLDPLNWPLRSKILTLAILSLCGFAGGCIALANQYGIVIQAATYHNKTATQLSYGGSAATAGTATGPLLWVPLSRYYGKTSILFWTLIAALGCMVWSAGMTDEEEYVAFILSRWLGASFGSAAQTISGGGCD</sequence>
<dbReference type="GeneID" id="35601655"/>
<dbReference type="AlphaFoldDB" id="A0A2D3UT79"/>
<proteinExistence type="predicted"/>
<gene>
    <name evidence="7" type="ORF">RCC_06520</name>
</gene>
<dbReference type="Proteomes" id="UP000225277">
    <property type="component" value="Unassembled WGS sequence"/>
</dbReference>
<reference evidence="7 8" key="1">
    <citation type="submission" date="2016-03" db="EMBL/GenBank/DDBJ databases">
        <authorList>
            <person name="Ploux O."/>
        </authorList>
    </citation>
    <scope>NUCLEOTIDE SEQUENCE [LARGE SCALE GENOMIC DNA]</scope>
    <source>
        <strain evidence="7 8">URUG2</strain>
    </source>
</reference>
<dbReference type="RefSeq" id="XP_023627551.1">
    <property type="nucleotide sequence ID" value="XM_023771783.1"/>
</dbReference>
<feature type="transmembrane region" description="Helical" evidence="6">
    <location>
        <begin position="118"/>
        <end position="135"/>
    </location>
</feature>
<accession>A0A2D3UT79</accession>
<dbReference type="PANTHER" id="PTHR23502">
    <property type="entry name" value="MAJOR FACILITATOR SUPERFAMILY"/>
    <property type="match status" value="1"/>
</dbReference>
<evidence type="ECO:0000313" key="7">
    <source>
        <dbReference type="EMBL" id="CZT20662.1"/>
    </source>
</evidence>
<evidence type="ECO:0008006" key="9">
    <source>
        <dbReference type="Google" id="ProtNLM"/>
    </source>
</evidence>
<feature type="transmembrane region" description="Helical" evidence="6">
    <location>
        <begin position="49"/>
        <end position="68"/>
    </location>
</feature>
<keyword evidence="3 6" id="KW-1133">Transmembrane helix</keyword>
<feature type="region of interest" description="Disordered" evidence="5">
    <location>
        <begin position="1"/>
        <end position="36"/>
    </location>
</feature>
<dbReference type="OrthoDB" id="2533084at2759"/>
<evidence type="ECO:0000256" key="2">
    <source>
        <dbReference type="ARBA" id="ARBA00022692"/>
    </source>
</evidence>